<accession>A0A2K4ZGR1</accession>
<evidence type="ECO:0000313" key="2">
    <source>
        <dbReference type="Proteomes" id="UP000236311"/>
    </source>
</evidence>
<dbReference type="EMBL" id="OFSM01000011">
    <property type="protein sequence ID" value="SOY29660.1"/>
    <property type="molecule type" value="Genomic_DNA"/>
</dbReference>
<protein>
    <submittedName>
        <fullName evidence="1">Uncharacterized protein</fullName>
    </submittedName>
</protein>
<sequence>MRVKAGWIVKVADIGILAKVVSAGDGKAELEFDFPEGREVCECPYSIIAGILSRGEAA</sequence>
<keyword evidence="2" id="KW-1185">Reference proteome</keyword>
<dbReference type="RefSeq" id="WP_172455085.1">
    <property type="nucleotide sequence ID" value="NZ_JANJZD010000010.1"/>
</dbReference>
<reference evidence="1 2" key="1">
    <citation type="submission" date="2018-01" db="EMBL/GenBank/DDBJ databases">
        <authorList>
            <person name="Gaut B.S."/>
            <person name="Morton B.R."/>
            <person name="Clegg M.T."/>
            <person name="Duvall M.R."/>
        </authorList>
    </citation>
    <scope>NUCLEOTIDE SEQUENCE [LARGE SCALE GENOMIC DNA]</scope>
    <source>
        <strain evidence="1">GP69</strain>
    </source>
</reference>
<dbReference type="Proteomes" id="UP000236311">
    <property type="component" value="Unassembled WGS sequence"/>
</dbReference>
<organism evidence="1 2">
    <name type="scientific">Acetatifactor muris</name>
    <dbReference type="NCBI Taxonomy" id="879566"/>
    <lineage>
        <taxon>Bacteria</taxon>
        <taxon>Bacillati</taxon>
        <taxon>Bacillota</taxon>
        <taxon>Clostridia</taxon>
        <taxon>Lachnospirales</taxon>
        <taxon>Lachnospiraceae</taxon>
        <taxon>Acetatifactor</taxon>
    </lineage>
</organism>
<evidence type="ECO:0000313" key="1">
    <source>
        <dbReference type="EMBL" id="SOY29660.1"/>
    </source>
</evidence>
<name>A0A2K4ZGR1_9FIRM</name>
<dbReference type="AlphaFoldDB" id="A0A2K4ZGR1"/>
<gene>
    <name evidence="1" type="ORF">AMURIS_02381</name>
</gene>
<proteinExistence type="predicted"/>